<dbReference type="InterPro" id="IPR051468">
    <property type="entry name" value="Fungal_SecMetab_SDRs"/>
</dbReference>
<dbReference type="EMBL" id="CP014924">
    <property type="protein sequence ID" value="ANZ66437.1"/>
    <property type="molecule type" value="Genomic_DNA"/>
</dbReference>
<keyword evidence="2" id="KW-0521">NADP</keyword>
<dbReference type="Proteomes" id="UP000093267">
    <property type="component" value="Chromosome"/>
</dbReference>
<evidence type="ECO:0000256" key="1">
    <source>
        <dbReference type="ARBA" id="ARBA00006484"/>
    </source>
</evidence>
<accession>A0A1B2IWL3</accession>
<sequence length="252" mass="26721">MTTAQPLTLITGANRGMGFEIAKELGAKGQRILLGARNAEKGTQAVEQLKQSGIDATLIPLDVTDKQSVQAAADRIATDYGSLDILINNAGAVFDGRQQPSVVNTDQMRQDFDLNYFGVVYMCQAFLPLLKKAPKAKIINVSSMMGSMTNALNPQASVFRAVAVGYQSAKAAVNMYTVQLAKEMTRDGLPITVNAIDPGMVATEFGGADPKQVAKMGAKPVDEGVARTVELATSPDDDSNATFTNTDGTVAW</sequence>
<dbReference type="GO" id="GO:0016616">
    <property type="term" value="F:oxidoreductase activity, acting on the CH-OH group of donors, NAD or NADP as acceptor"/>
    <property type="evidence" value="ECO:0007669"/>
    <property type="project" value="InterPro"/>
</dbReference>
<evidence type="ECO:0000313" key="5">
    <source>
        <dbReference type="EMBL" id="ANZ66437.1"/>
    </source>
</evidence>
<evidence type="ECO:0000256" key="3">
    <source>
        <dbReference type="ARBA" id="ARBA00023002"/>
    </source>
</evidence>
<dbReference type="OrthoDB" id="5786478at2"/>
<reference evidence="5 6" key="1">
    <citation type="submission" date="2016-03" db="EMBL/GenBank/DDBJ databases">
        <title>Pediococcus and Lactobacillus from brewery environment - whole genome sequencing and assembly.</title>
        <authorList>
            <person name="Behr J."/>
            <person name="Geissler A.J."/>
            <person name="Vogel R.F."/>
        </authorList>
    </citation>
    <scope>NUCLEOTIDE SEQUENCE [LARGE SCALE GENOMIC DNA]</scope>
    <source>
        <strain evidence="5 6">TMW 1.1995</strain>
    </source>
</reference>
<dbReference type="PANTHER" id="PTHR43544:SF32">
    <property type="entry name" value="CHAIN DEHYDROGENASE, PUTATIVE (AFU_ORTHOLOGUE AFUA_5G01530)-RELATED"/>
    <property type="match status" value="1"/>
</dbReference>
<gene>
    <name evidence="5" type="ORF">AYR63_04340</name>
</gene>
<evidence type="ECO:0000256" key="4">
    <source>
        <dbReference type="RuleBase" id="RU000363"/>
    </source>
</evidence>
<dbReference type="InterPro" id="IPR045313">
    <property type="entry name" value="CBR1-like"/>
</dbReference>
<dbReference type="GO" id="GO:0005737">
    <property type="term" value="C:cytoplasm"/>
    <property type="evidence" value="ECO:0007669"/>
    <property type="project" value="TreeGrafter"/>
</dbReference>
<dbReference type="AlphaFoldDB" id="A0A1B2IWL3"/>
<evidence type="ECO:0000313" key="6">
    <source>
        <dbReference type="Proteomes" id="UP000093267"/>
    </source>
</evidence>
<dbReference type="CDD" id="cd05324">
    <property type="entry name" value="carb_red_PTCR-like_SDR_c"/>
    <property type="match status" value="1"/>
</dbReference>
<comment type="similarity">
    <text evidence="1 4">Belongs to the short-chain dehydrogenases/reductases (SDR) family.</text>
</comment>
<proteinExistence type="inferred from homology"/>
<dbReference type="PRINTS" id="PR00081">
    <property type="entry name" value="GDHRDH"/>
</dbReference>
<name>A0A1B2IWL3_9LACO</name>
<evidence type="ECO:0000256" key="2">
    <source>
        <dbReference type="ARBA" id="ARBA00022857"/>
    </source>
</evidence>
<dbReference type="PANTHER" id="PTHR43544">
    <property type="entry name" value="SHORT-CHAIN DEHYDROGENASE/REDUCTASE"/>
    <property type="match status" value="1"/>
</dbReference>
<dbReference type="PRINTS" id="PR00080">
    <property type="entry name" value="SDRFAMILY"/>
</dbReference>
<protein>
    <submittedName>
        <fullName evidence="5">Carbonyl reductase</fullName>
    </submittedName>
</protein>
<dbReference type="InterPro" id="IPR002347">
    <property type="entry name" value="SDR_fam"/>
</dbReference>
<dbReference type="SUPFAM" id="SSF51735">
    <property type="entry name" value="NAD(P)-binding Rossmann-fold domains"/>
    <property type="match status" value="1"/>
</dbReference>
<dbReference type="InterPro" id="IPR036291">
    <property type="entry name" value="NAD(P)-bd_dom_sf"/>
</dbReference>
<keyword evidence="6" id="KW-1185">Reference proteome</keyword>
<dbReference type="GO" id="GO:0019748">
    <property type="term" value="P:secondary metabolic process"/>
    <property type="evidence" value="ECO:0007669"/>
    <property type="project" value="TreeGrafter"/>
</dbReference>
<dbReference type="Pfam" id="PF00106">
    <property type="entry name" value="adh_short"/>
    <property type="match status" value="1"/>
</dbReference>
<organism evidence="5 6">
    <name type="scientific">Secundilactobacillus paracollinoides</name>
    <dbReference type="NCBI Taxonomy" id="240427"/>
    <lineage>
        <taxon>Bacteria</taxon>
        <taxon>Bacillati</taxon>
        <taxon>Bacillota</taxon>
        <taxon>Bacilli</taxon>
        <taxon>Lactobacillales</taxon>
        <taxon>Lactobacillaceae</taxon>
        <taxon>Secundilactobacillus</taxon>
    </lineage>
</organism>
<dbReference type="STRING" id="240427.AYR62_13110"/>
<keyword evidence="3" id="KW-0560">Oxidoreductase</keyword>
<dbReference type="RefSeq" id="WP_056987019.1">
    <property type="nucleotide sequence ID" value="NZ_CP014912.1"/>
</dbReference>
<dbReference type="Gene3D" id="3.40.50.720">
    <property type="entry name" value="NAD(P)-binding Rossmann-like Domain"/>
    <property type="match status" value="1"/>
</dbReference>